<gene>
    <name evidence="10" type="primary">fluC</name>
    <name evidence="10" type="synonym">crcB</name>
    <name evidence="11" type="ORF">ACFQZV_13220</name>
</gene>
<comment type="caution">
    <text evidence="11">The sequence shown here is derived from an EMBL/GenBank/DDBJ whole genome shotgun (WGS) entry which is preliminary data.</text>
</comment>
<keyword evidence="2 10" id="KW-1003">Cell membrane</keyword>
<feature type="transmembrane region" description="Helical" evidence="10">
    <location>
        <begin position="45"/>
        <end position="65"/>
    </location>
</feature>
<feature type="transmembrane region" description="Helical" evidence="10">
    <location>
        <begin position="77"/>
        <end position="104"/>
    </location>
</feature>
<dbReference type="Proteomes" id="UP001597042">
    <property type="component" value="Unassembled WGS sequence"/>
</dbReference>
<name>A0ABW2ZUA4_9MICO</name>
<keyword evidence="10" id="KW-0813">Transport</keyword>
<keyword evidence="10" id="KW-0915">Sodium</keyword>
<dbReference type="EMBL" id="JBHTIM010000001">
    <property type="protein sequence ID" value="MFD0782257.1"/>
    <property type="molecule type" value="Genomic_DNA"/>
</dbReference>
<comment type="function">
    <text evidence="9 10">Fluoride-specific ion channel. Important for reducing fluoride concentration in the cell, thus reducing its toxicity.</text>
</comment>
<keyword evidence="3 10" id="KW-0812">Transmembrane</keyword>
<feature type="transmembrane region" description="Helical" evidence="10">
    <location>
        <begin position="16"/>
        <end position="39"/>
    </location>
</feature>
<reference evidence="12" key="1">
    <citation type="journal article" date="2019" name="Int. J. Syst. Evol. Microbiol.">
        <title>The Global Catalogue of Microorganisms (GCM) 10K type strain sequencing project: providing services to taxonomists for standard genome sequencing and annotation.</title>
        <authorList>
            <consortium name="The Broad Institute Genomics Platform"/>
            <consortium name="The Broad Institute Genome Sequencing Center for Infectious Disease"/>
            <person name="Wu L."/>
            <person name="Ma J."/>
        </authorList>
    </citation>
    <scope>NUCLEOTIDE SEQUENCE [LARGE SCALE GENOMIC DNA]</scope>
    <source>
        <strain evidence="12">CCUG 50754</strain>
    </source>
</reference>
<feature type="transmembrane region" description="Helical" evidence="10">
    <location>
        <begin position="110"/>
        <end position="132"/>
    </location>
</feature>
<accession>A0ABW2ZUA4</accession>
<evidence type="ECO:0000313" key="12">
    <source>
        <dbReference type="Proteomes" id="UP001597042"/>
    </source>
</evidence>
<feature type="binding site" evidence="10">
    <location>
        <position position="90"/>
    </location>
    <ligand>
        <name>Na(+)</name>
        <dbReference type="ChEBI" id="CHEBI:29101"/>
        <note>structural</note>
    </ligand>
</feature>
<comment type="catalytic activity">
    <reaction evidence="8">
        <text>fluoride(in) = fluoride(out)</text>
        <dbReference type="Rhea" id="RHEA:76159"/>
        <dbReference type="ChEBI" id="CHEBI:17051"/>
    </reaction>
    <physiologicalReaction direction="left-to-right" evidence="8">
        <dbReference type="Rhea" id="RHEA:76160"/>
    </physiologicalReaction>
</comment>
<keyword evidence="4 10" id="KW-1133">Transmembrane helix</keyword>
<protein>
    <recommendedName>
        <fullName evidence="10">Fluoride-specific ion channel FluC</fullName>
    </recommendedName>
</protein>
<evidence type="ECO:0000313" key="11">
    <source>
        <dbReference type="EMBL" id="MFD0782257.1"/>
    </source>
</evidence>
<feature type="binding site" evidence="10">
    <location>
        <position position="87"/>
    </location>
    <ligand>
        <name>Na(+)</name>
        <dbReference type="ChEBI" id="CHEBI:29101"/>
        <note>structural</note>
    </ligand>
</feature>
<keyword evidence="10" id="KW-0479">Metal-binding</keyword>
<evidence type="ECO:0000256" key="1">
    <source>
        <dbReference type="ARBA" id="ARBA00004651"/>
    </source>
</evidence>
<dbReference type="InterPro" id="IPR003691">
    <property type="entry name" value="FluC"/>
</dbReference>
<evidence type="ECO:0000256" key="2">
    <source>
        <dbReference type="ARBA" id="ARBA00022475"/>
    </source>
</evidence>
<evidence type="ECO:0000256" key="4">
    <source>
        <dbReference type="ARBA" id="ARBA00022989"/>
    </source>
</evidence>
<keyword evidence="12" id="KW-1185">Reference proteome</keyword>
<organism evidence="11 12">
    <name type="scientific">Microbacterium koreense</name>
    <dbReference type="NCBI Taxonomy" id="323761"/>
    <lineage>
        <taxon>Bacteria</taxon>
        <taxon>Bacillati</taxon>
        <taxon>Actinomycetota</taxon>
        <taxon>Actinomycetes</taxon>
        <taxon>Micrococcales</taxon>
        <taxon>Microbacteriaceae</taxon>
        <taxon>Microbacterium</taxon>
    </lineage>
</organism>
<dbReference type="Pfam" id="PF02537">
    <property type="entry name" value="CRCB"/>
    <property type="match status" value="1"/>
</dbReference>
<proteinExistence type="inferred from homology"/>
<keyword evidence="5 10" id="KW-0472">Membrane</keyword>
<evidence type="ECO:0000256" key="7">
    <source>
        <dbReference type="ARBA" id="ARBA00035120"/>
    </source>
</evidence>
<dbReference type="RefSeq" id="WP_378752382.1">
    <property type="nucleotide sequence ID" value="NZ_JBHSSV010000009.1"/>
</dbReference>
<sequence>MGEPAARRILVSWRSVLLVFVGGVVGTAVRESIVLVTAASVHGRWAVLAVNLAGAFALGLLVSLLSSRDESERRRDVRFLVGVGALGGFTTYSALAVDVAARLADDPSGALAYGILSLAGGLVSAALGLAAGRRRAKPGVVR</sequence>
<comment type="subcellular location">
    <subcellularLocation>
        <location evidence="1 10">Cell membrane</location>
        <topology evidence="1 10">Multi-pass membrane protein</topology>
    </subcellularLocation>
</comment>
<evidence type="ECO:0000256" key="8">
    <source>
        <dbReference type="ARBA" id="ARBA00035585"/>
    </source>
</evidence>
<dbReference type="HAMAP" id="MF_00454">
    <property type="entry name" value="FluC"/>
    <property type="match status" value="1"/>
</dbReference>
<keyword evidence="10" id="KW-0406">Ion transport</keyword>
<comment type="similarity">
    <text evidence="7 10">Belongs to the fluoride channel Fluc/FEX (TC 1.A.43) family.</text>
</comment>
<evidence type="ECO:0000256" key="10">
    <source>
        <dbReference type="HAMAP-Rule" id="MF_00454"/>
    </source>
</evidence>
<evidence type="ECO:0000256" key="6">
    <source>
        <dbReference type="ARBA" id="ARBA00023303"/>
    </source>
</evidence>
<keyword evidence="6 10" id="KW-0407">Ion channel</keyword>
<evidence type="ECO:0000256" key="9">
    <source>
        <dbReference type="ARBA" id="ARBA00049940"/>
    </source>
</evidence>
<evidence type="ECO:0000256" key="3">
    <source>
        <dbReference type="ARBA" id="ARBA00022692"/>
    </source>
</evidence>
<evidence type="ECO:0000256" key="5">
    <source>
        <dbReference type="ARBA" id="ARBA00023136"/>
    </source>
</evidence>
<comment type="activity regulation">
    <text evidence="10">Na(+) is not transported, but it plays an essential structural role and its presence is essential for fluoride channel function.</text>
</comment>